<dbReference type="Proteomes" id="UP000680865">
    <property type="component" value="Unassembled WGS sequence"/>
</dbReference>
<keyword evidence="3" id="KW-0276">Fatty acid metabolism</keyword>
<dbReference type="InterPro" id="IPR042099">
    <property type="entry name" value="ANL_N_sf"/>
</dbReference>
<dbReference type="EMBL" id="BOQP01000050">
    <property type="protein sequence ID" value="GIM82218.1"/>
    <property type="molecule type" value="Genomic_DNA"/>
</dbReference>
<name>A0A919VZM8_9ACTN</name>
<comment type="similarity">
    <text evidence="1">Belongs to the ATP-dependent AMP-binding enzyme family.</text>
</comment>
<organism evidence="6 7">
    <name type="scientific">Winogradskya consettensis</name>
    <dbReference type="NCBI Taxonomy" id="113560"/>
    <lineage>
        <taxon>Bacteria</taxon>
        <taxon>Bacillati</taxon>
        <taxon>Actinomycetota</taxon>
        <taxon>Actinomycetes</taxon>
        <taxon>Micromonosporales</taxon>
        <taxon>Micromonosporaceae</taxon>
        <taxon>Winogradskya</taxon>
    </lineage>
</organism>
<proteinExistence type="inferred from homology"/>
<evidence type="ECO:0000313" key="7">
    <source>
        <dbReference type="Proteomes" id="UP000680865"/>
    </source>
</evidence>
<keyword evidence="7" id="KW-1185">Reference proteome</keyword>
<dbReference type="AlphaFoldDB" id="A0A919VZM8"/>
<evidence type="ECO:0000313" key="6">
    <source>
        <dbReference type="EMBL" id="GIM82218.1"/>
    </source>
</evidence>
<dbReference type="Gene3D" id="3.40.50.12780">
    <property type="entry name" value="N-terminal domain of ligase-like"/>
    <property type="match status" value="1"/>
</dbReference>
<evidence type="ECO:0000256" key="3">
    <source>
        <dbReference type="ARBA" id="ARBA00022832"/>
    </source>
</evidence>
<keyword evidence="2" id="KW-0436">Ligase</keyword>
<evidence type="ECO:0000259" key="5">
    <source>
        <dbReference type="Pfam" id="PF00501"/>
    </source>
</evidence>
<dbReference type="GO" id="GO:0005886">
    <property type="term" value="C:plasma membrane"/>
    <property type="evidence" value="ECO:0007669"/>
    <property type="project" value="TreeGrafter"/>
</dbReference>
<dbReference type="PANTHER" id="PTHR22754:SF32">
    <property type="entry name" value="DISCO-INTERACTING PROTEIN 2"/>
    <property type="match status" value="1"/>
</dbReference>
<dbReference type="CDD" id="cd05931">
    <property type="entry name" value="FAAL"/>
    <property type="match status" value="1"/>
</dbReference>
<dbReference type="RefSeq" id="WP_213002425.1">
    <property type="nucleotide sequence ID" value="NZ_BAAATW010000018.1"/>
</dbReference>
<comment type="caution">
    <text evidence="6">The sequence shown here is derived from an EMBL/GenBank/DDBJ whole genome shotgun (WGS) entry which is preliminary data.</text>
</comment>
<evidence type="ECO:0000256" key="1">
    <source>
        <dbReference type="ARBA" id="ARBA00006432"/>
    </source>
</evidence>
<feature type="domain" description="AMP-dependent synthetase/ligase" evidence="5">
    <location>
        <begin position="16"/>
        <end position="391"/>
    </location>
</feature>
<dbReference type="Pfam" id="PF00501">
    <property type="entry name" value="AMP-binding"/>
    <property type="match status" value="1"/>
</dbReference>
<accession>A0A919VZM8</accession>
<dbReference type="InterPro" id="IPR040097">
    <property type="entry name" value="FAAL/FAAC"/>
</dbReference>
<sequence length="540" mass="58210">MTDKEFQNPADLVQLLRRNAGEHPDRIAVRVAGQPGLTWSEVDERASSVAGVLAKCSEPGDRVALQFPTDADFLPALFGCWYAGTVAVPVPPGRAGEKAVQHAEPTMIVTIEDHVERLGDRGLTVGRAMALGLTHSPGRAGHDVALLQYTSGSTGTPKGVVITHRNYLHNMRMAADLVRAFSPDVEVSQVVSWLPHFHDMGLAFLLFAAWQGGTATIIPPLSFLKDPGVWLRTISEVRGQFTAAPNFAFDMCTRRVPAAKVAELDLSSLAVVLNAAEPVRAETVDRFAGHFAAAGFPVEAMAPTYGLAEATVLVSGVRNGGPPSTVRFDRRALQTGTAVENPVAGPLLVGCGRRVEGLSARIVDPSTGVERTPGCIGEIWLHGPNLSGGYWRDERSADTFGARIAGFDDRPYVRTGDLGFLYRDELFVIGRAADVIEQNGRCLQPEDIEFTIERSTPALNGRRCAVVPYGAGGDRLAVLAEIRLPLPLDPEQRVFIEVAIREAVRVEHDVEIARIEFVATGAIPVTTSGKVRRTQARTKL</sequence>
<dbReference type="GO" id="GO:0071766">
    <property type="term" value="P:Actinobacterium-type cell wall biogenesis"/>
    <property type="evidence" value="ECO:0007669"/>
    <property type="project" value="UniProtKB-ARBA"/>
</dbReference>
<dbReference type="InterPro" id="IPR045851">
    <property type="entry name" value="AMP-bd_C_sf"/>
</dbReference>
<evidence type="ECO:0000256" key="2">
    <source>
        <dbReference type="ARBA" id="ARBA00022598"/>
    </source>
</evidence>
<dbReference type="PROSITE" id="PS00455">
    <property type="entry name" value="AMP_BINDING"/>
    <property type="match status" value="1"/>
</dbReference>
<dbReference type="InterPro" id="IPR000873">
    <property type="entry name" value="AMP-dep_synth/lig_dom"/>
</dbReference>
<dbReference type="InterPro" id="IPR020845">
    <property type="entry name" value="AMP-binding_CS"/>
</dbReference>
<protein>
    <submittedName>
        <fullName evidence="6">Acyl-CoA synthetase</fullName>
    </submittedName>
</protein>
<dbReference type="GO" id="GO:0006633">
    <property type="term" value="P:fatty acid biosynthetic process"/>
    <property type="evidence" value="ECO:0007669"/>
    <property type="project" value="TreeGrafter"/>
</dbReference>
<gene>
    <name evidence="6" type="ORF">Aco04nite_80480</name>
</gene>
<dbReference type="Gene3D" id="3.30.300.30">
    <property type="match status" value="1"/>
</dbReference>
<dbReference type="PANTHER" id="PTHR22754">
    <property type="entry name" value="DISCO-INTERACTING PROTEIN 2 DIP2 -RELATED"/>
    <property type="match status" value="1"/>
</dbReference>
<dbReference type="GO" id="GO:0070566">
    <property type="term" value="F:adenylyltransferase activity"/>
    <property type="evidence" value="ECO:0007669"/>
    <property type="project" value="TreeGrafter"/>
</dbReference>
<dbReference type="GO" id="GO:0016874">
    <property type="term" value="F:ligase activity"/>
    <property type="evidence" value="ECO:0007669"/>
    <property type="project" value="UniProtKB-KW"/>
</dbReference>
<reference evidence="6" key="1">
    <citation type="submission" date="2021-03" db="EMBL/GenBank/DDBJ databases">
        <title>Whole genome shotgun sequence of Actinoplanes consettensis NBRC 14913.</title>
        <authorList>
            <person name="Komaki H."/>
            <person name="Tamura T."/>
        </authorList>
    </citation>
    <scope>NUCLEOTIDE SEQUENCE</scope>
    <source>
        <strain evidence="6">NBRC 14913</strain>
    </source>
</reference>
<evidence type="ECO:0000256" key="4">
    <source>
        <dbReference type="ARBA" id="ARBA00023098"/>
    </source>
</evidence>
<dbReference type="FunFam" id="3.40.50.12780:FF:000013">
    <property type="entry name" value="Long-chain-fatty-acid--AMP ligase FadD32"/>
    <property type="match status" value="1"/>
</dbReference>
<keyword evidence="4" id="KW-0443">Lipid metabolism</keyword>
<dbReference type="SUPFAM" id="SSF56801">
    <property type="entry name" value="Acetyl-CoA synthetase-like"/>
    <property type="match status" value="1"/>
</dbReference>